<organism evidence="1 2">
    <name type="scientific">Sesamum angolense</name>
    <dbReference type="NCBI Taxonomy" id="2727404"/>
    <lineage>
        <taxon>Eukaryota</taxon>
        <taxon>Viridiplantae</taxon>
        <taxon>Streptophyta</taxon>
        <taxon>Embryophyta</taxon>
        <taxon>Tracheophyta</taxon>
        <taxon>Spermatophyta</taxon>
        <taxon>Magnoliopsida</taxon>
        <taxon>eudicotyledons</taxon>
        <taxon>Gunneridae</taxon>
        <taxon>Pentapetalae</taxon>
        <taxon>asterids</taxon>
        <taxon>lamiids</taxon>
        <taxon>Lamiales</taxon>
        <taxon>Pedaliaceae</taxon>
        <taxon>Sesamum</taxon>
    </lineage>
</organism>
<gene>
    <name evidence="1" type="ORF">Sango_2411200</name>
</gene>
<evidence type="ECO:0000313" key="1">
    <source>
        <dbReference type="EMBL" id="KAK4388046.1"/>
    </source>
</evidence>
<dbReference type="InterPro" id="IPR027902">
    <property type="entry name" value="DUF4487"/>
</dbReference>
<keyword evidence="2" id="KW-1185">Reference proteome</keyword>
<sequence>MLTSREPVLFPESALRKTARLICVLATYGPEFMVDRVYSSIFESSRSQDASNVHIALLMEGFPLNLLSENKRSIAKQRLVTEYYNFLERFEDKSPGESDSAIYGAPVFALCAALRSLQVSLSDTDMKTLKFLNAVIHKHETSSDDVTKDNCRRLLGELLGIICNMKHLYSCDGMEEVILGLQKLFISRPALSDSQLFLCKPNLAYFMSGLGHVELADSDDSPKSSAAWELYHMLLRERHWAFVHLAISAFGYFAAHTSCNQLWRFVPHDAALSFDLQWGKEADEERFMSELKALLEKEMACPAMQATPDQLAMLVKEGQLLNASVQNNVKHDPESIVSDMMDVDDEKQPNKKRKFPDGICKGVELLQSGLRIMVDGLAQWQQNPLDSTEVHEKFLTHFSRLEDVISHLVSLADSG</sequence>
<accession>A0AAE1W7C2</accession>
<reference evidence="1" key="2">
    <citation type="journal article" date="2024" name="Plant">
        <title>Genomic evolution and insights into agronomic trait innovations of Sesamum species.</title>
        <authorList>
            <person name="Miao H."/>
            <person name="Wang L."/>
            <person name="Qu L."/>
            <person name="Liu H."/>
            <person name="Sun Y."/>
            <person name="Le M."/>
            <person name="Wang Q."/>
            <person name="Wei S."/>
            <person name="Zheng Y."/>
            <person name="Lin W."/>
            <person name="Duan Y."/>
            <person name="Cao H."/>
            <person name="Xiong S."/>
            <person name="Wang X."/>
            <person name="Wei L."/>
            <person name="Li C."/>
            <person name="Ma Q."/>
            <person name="Ju M."/>
            <person name="Zhao R."/>
            <person name="Li G."/>
            <person name="Mu C."/>
            <person name="Tian Q."/>
            <person name="Mei H."/>
            <person name="Zhang T."/>
            <person name="Gao T."/>
            <person name="Zhang H."/>
        </authorList>
    </citation>
    <scope>NUCLEOTIDE SEQUENCE</scope>
    <source>
        <strain evidence="1">K16</strain>
    </source>
</reference>
<dbReference type="Pfam" id="PF14868">
    <property type="entry name" value="DUF4487"/>
    <property type="match status" value="1"/>
</dbReference>
<dbReference type="Proteomes" id="UP001289374">
    <property type="component" value="Unassembled WGS sequence"/>
</dbReference>
<dbReference type="EMBL" id="JACGWL010000014">
    <property type="protein sequence ID" value="KAK4388046.1"/>
    <property type="molecule type" value="Genomic_DNA"/>
</dbReference>
<dbReference type="AlphaFoldDB" id="A0AAE1W7C2"/>
<reference evidence="1" key="1">
    <citation type="submission" date="2020-06" db="EMBL/GenBank/DDBJ databases">
        <authorList>
            <person name="Li T."/>
            <person name="Hu X."/>
            <person name="Zhang T."/>
            <person name="Song X."/>
            <person name="Zhang H."/>
            <person name="Dai N."/>
            <person name="Sheng W."/>
            <person name="Hou X."/>
            <person name="Wei L."/>
        </authorList>
    </citation>
    <scope>NUCLEOTIDE SEQUENCE</scope>
    <source>
        <strain evidence="1">K16</strain>
        <tissue evidence="1">Leaf</tissue>
    </source>
</reference>
<proteinExistence type="predicted"/>
<comment type="caution">
    <text evidence="1">The sequence shown here is derived from an EMBL/GenBank/DDBJ whole genome shotgun (WGS) entry which is preliminary data.</text>
</comment>
<dbReference type="PANTHER" id="PTHR36702">
    <property type="entry name" value="HOLLIDAY JUNCTION RESOLVASE"/>
    <property type="match status" value="1"/>
</dbReference>
<dbReference type="PANTHER" id="PTHR36702:SF1">
    <property type="entry name" value="HOLLIDAY JUNCTION RESOLVASE"/>
    <property type="match status" value="1"/>
</dbReference>
<protein>
    <submittedName>
        <fullName evidence="1">Uncharacterized protein</fullName>
    </submittedName>
</protein>
<evidence type="ECO:0000313" key="2">
    <source>
        <dbReference type="Proteomes" id="UP001289374"/>
    </source>
</evidence>
<name>A0AAE1W7C2_9LAMI</name>